<protein>
    <submittedName>
        <fullName evidence="2">Uncharacterized protein</fullName>
    </submittedName>
</protein>
<name>A0AAN5CRF6_9BILA</name>
<feature type="signal peptide" evidence="1">
    <location>
        <begin position="1"/>
        <end position="18"/>
    </location>
</feature>
<comment type="caution">
    <text evidence="2">The sequence shown here is derived from an EMBL/GenBank/DDBJ whole genome shotgun (WGS) entry which is preliminary data.</text>
</comment>
<dbReference type="EMBL" id="BTRK01000004">
    <property type="protein sequence ID" value="GMR49014.1"/>
    <property type="molecule type" value="Genomic_DNA"/>
</dbReference>
<organism evidence="2 3">
    <name type="scientific">Pristionchus mayeri</name>
    <dbReference type="NCBI Taxonomy" id="1317129"/>
    <lineage>
        <taxon>Eukaryota</taxon>
        <taxon>Metazoa</taxon>
        <taxon>Ecdysozoa</taxon>
        <taxon>Nematoda</taxon>
        <taxon>Chromadorea</taxon>
        <taxon>Rhabditida</taxon>
        <taxon>Rhabditina</taxon>
        <taxon>Diplogasteromorpha</taxon>
        <taxon>Diplogasteroidea</taxon>
        <taxon>Neodiplogasteridae</taxon>
        <taxon>Pristionchus</taxon>
    </lineage>
</organism>
<dbReference type="AlphaFoldDB" id="A0AAN5CRF6"/>
<reference evidence="3" key="1">
    <citation type="submission" date="2022-10" db="EMBL/GenBank/DDBJ databases">
        <title>Genome assembly of Pristionchus species.</title>
        <authorList>
            <person name="Yoshida K."/>
            <person name="Sommer R.J."/>
        </authorList>
    </citation>
    <scope>NUCLEOTIDE SEQUENCE [LARGE SCALE GENOMIC DNA]</scope>
    <source>
        <strain evidence="3">RS5460</strain>
    </source>
</reference>
<gene>
    <name evidence="2" type="ORF">PMAYCL1PPCAC_19209</name>
</gene>
<evidence type="ECO:0000313" key="2">
    <source>
        <dbReference type="EMBL" id="GMR49014.1"/>
    </source>
</evidence>
<evidence type="ECO:0000256" key="1">
    <source>
        <dbReference type="SAM" id="SignalP"/>
    </source>
</evidence>
<dbReference type="Proteomes" id="UP001328107">
    <property type="component" value="Unassembled WGS sequence"/>
</dbReference>
<accession>A0AAN5CRF6</accession>
<keyword evidence="1" id="KW-0732">Signal</keyword>
<keyword evidence="3" id="KW-1185">Reference proteome</keyword>
<feature type="chain" id="PRO_5043008982" evidence="1">
    <location>
        <begin position="19"/>
        <end position="75"/>
    </location>
</feature>
<feature type="non-terminal residue" evidence="2">
    <location>
        <position position="1"/>
    </location>
</feature>
<evidence type="ECO:0000313" key="3">
    <source>
        <dbReference type="Proteomes" id="UP001328107"/>
    </source>
</evidence>
<sequence>TFLLLLGIVVVAAAVGKAATTNNDKVSSSIEEVPKIVSEQNVTHAKKLKIALFAPYLANSQVLWNKRVGINEGRP</sequence>
<proteinExistence type="predicted"/>